<name>A0A0N9QQX8_9VIRU</name>
<keyword evidence="2" id="KW-1185">Reference proteome</keyword>
<evidence type="ECO:0000313" key="2">
    <source>
        <dbReference type="Proteomes" id="UP000203826"/>
    </source>
</evidence>
<evidence type="ECO:0000313" key="1">
    <source>
        <dbReference type="EMBL" id="ALH23243.1"/>
    </source>
</evidence>
<sequence length="166" mass="19268">MELESTPITNNVCDYYVMRPEIKKTFTCLLPEQSRQSTFVTIPTSITDQDAVYSMFTQSIQLQYPNHKIYIMSIRCTHDELYKLEYGEEDSMHESKNHYNIIYLIIPKKLISQFESNGICRVGFYVSKSTNANEYKILESPPLINMISTEDKKGKKLPFSLVVNLS</sequence>
<accession>A0A0N9QQX8</accession>
<dbReference type="EMBL" id="KT820662">
    <property type="protein sequence ID" value="ALH23243.1"/>
    <property type="molecule type" value="Genomic_DNA"/>
</dbReference>
<organism evidence="1 2">
    <name type="scientific">Chrysochromulina ericina virus CeV-01B</name>
    <dbReference type="NCBI Taxonomy" id="3070830"/>
    <lineage>
        <taxon>Viruses</taxon>
        <taxon>Varidnaviria</taxon>
        <taxon>Bamfordvirae</taxon>
        <taxon>Nucleocytoviricota</taxon>
        <taxon>Megaviricetes</taxon>
        <taxon>Imitervirales</taxon>
        <taxon>Mesomimiviridae</taxon>
        <taxon>Tethysvirus</taxon>
        <taxon>Tethysvirus raunefjordenense</taxon>
    </lineage>
</organism>
<proteinExistence type="predicted"/>
<protein>
    <submittedName>
        <fullName evidence="1">Uncharacterized protein</fullName>
    </submittedName>
</protein>
<gene>
    <name evidence="1" type="ORF">ceV_337</name>
</gene>
<dbReference type="Proteomes" id="UP000203826">
    <property type="component" value="Segment"/>
</dbReference>
<dbReference type="KEGG" id="vg:26049204"/>
<reference evidence="1 2" key="1">
    <citation type="journal article" date="2015" name="Genome Announc.">
        <title>The 474-Kilobase-Pair Complete Genome Sequence of CeV-01B, a Virus Infecting Haptolina (Chrysochromulina) ericina (Prymnesiophyceae).</title>
        <authorList>
            <person name="Gallot-Lavallee L."/>
            <person name="Pagarete A."/>
            <person name="Legendre M."/>
            <person name="Santini S."/>
            <person name="Sandaa R.A."/>
            <person name="Himmelbauer H."/>
            <person name="Ogata H."/>
            <person name="Bratbak G."/>
            <person name="Claverie J.M."/>
        </authorList>
    </citation>
    <scope>NUCLEOTIDE SEQUENCE [LARGE SCALE GENOMIC DNA]</scope>
    <source>
        <strain evidence="1">CeV-01B</strain>
    </source>
</reference>